<feature type="transmembrane region" description="Helical" evidence="2">
    <location>
        <begin position="229"/>
        <end position="253"/>
    </location>
</feature>
<sequence length="296" mass="33938">TPPEEYTIQPWYQIDSLECINKRWTVRVGGKAEVLPGNSEWVRPRHRALDDEGGWKSYCFRNRGRCAQYGGYCIHMHDQNYKEQTYMQRTFCACIWDPFATKKYNDLRRFHKPTCDLSYDKNVEGAPGTAYDRTKHICEPSKLEDGCTDDNCVKLKANATHVKCNEQLILKKYFNFMLNHGGDFFLDWHEVSGVTCIDNQWQSECSKKKIGKSKLMCSKDAPSSISSSLFLTVIISAVVLVLLIALTCACCLLRRKQRRVQQAASLARNPHSSRCPSSTRHSDNARTAREESSDEK</sequence>
<feature type="compositionally biased region" description="Polar residues" evidence="1">
    <location>
        <begin position="264"/>
        <end position="279"/>
    </location>
</feature>
<reference evidence="4" key="1">
    <citation type="journal article" date="2008" name="Nat. Genet.">
        <title>The Pristionchus pacificus genome provides a unique perspective on nematode lifestyle and parasitism.</title>
        <authorList>
            <person name="Dieterich C."/>
            <person name="Clifton S.W."/>
            <person name="Schuster L.N."/>
            <person name="Chinwalla A."/>
            <person name="Delehaunty K."/>
            <person name="Dinkelacker I."/>
            <person name="Fulton L."/>
            <person name="Fulton R."/>
            <person name="Godfrey J."/>
            <person name="Minx P."/>
            <person name="Mitreva M."/>
            <person name="Roeseler W."/>
            <person name="Tian H."/>
            <person name="Witte H."/>
            <person name="Yang S.P."/>
            <person name="Wilson R.K."/>
            <person name="Sommer R.J."/>
        </authorList>
    </citation>
    <scope>NUCLEOTIDE SEQUENCE [LARGE SCALE GENOMIC DNA]</scope>
    <source>
        <strain evidence="4">PS312</strain>
    </source>
</reference>
<evidence type="ECO:0000256" key="2">
    <source>
        <dbReference type="SAM" id="Phobius"/>
    </source>
</evidence>
<proteinExistence type="predicted"/>
<dbReference type="Proteomes" id="UP000005239">
    <property type="component" value="Unassembled WGS sequence"/>
</dbReference>
<dbReference type="AlphaFoldDB" id="A0A2A6CIH7"/>
<feature type="region of interest" description="Disordered" evidence="1">
    <location>
        <begin position="264"/>
        <end position="296"/>
    </location>
</feature>
<keyword evidence="4" id="KW-1185">Reference proteome</keyword>
<organism evidence="3 4">
    <name type="scientific">Pristionchus pacificus</name>
    <name type="common">Parasitic nematode worm</name>
    <dbReference type="NCBI Taxonomy" id="54126"/>
    <lineage>
        <taxon>Eukaryota</taxon>
        <taxon>Metazoa</taxon>
        <taxon>Ecdysozoa</taxon>
        <taxon>Nematoda</taxon>
        <taxon>Chromadorea</taxon>
        <taxon>Rhabditida</taxon>
        <taxon>Rhabditina</taxon>
        <taxon>Diplogasteromorpha</taxon>
        <taxon>Diplogasteroidea</taxon>
        <taxon>Neodiplogasteridae</taxon>
        <taxon>Pristionchus</taxon>
    </lineage>
</organism>
<evidence type="ECO:0000256" key="1">
    <source>
        <dbReference type="SAM" id="MobiDB-lite"/>
    </source>
</evidence>
<gene>
    <name evidence="3" type="primary">WBGene00276368</name>
</gene>
<accession>A0A8R1YQQ8</accession>
<keyword evidence="2" id="KW-0812">Transmembrane</keyword>
<evidence type="ECO:0000313" key="3">
    <source>
        <dbReference type="EnsemblMetazoa" id="PPA37999.1"/>
    </source>
</evidence>
<feature type="compositionally biased region" description="Basic and acidic residues" evidence="1">
    <location>
        <begin position="280"/>
        <end position="296"/>
    </location>
</feature>
<evidence type="ECO:0000313" key="4">
    <source>
        <dbReference type="Proteomes" id="UP000005239"/>
    </source>
</evidence>
<accession>A0A2A6CIH7</accession>
<reference evidence="3" key="2">
    <citation type="submission" date="2022-06" db="UniProtKB">
        <authorList>
            <consortium name="EnsemblMetazoa"/>
        </authorList>
    </citation>
    <scope>IDENTIFICATION</scope>
    <source>
        <strain evidence="3">PS312</strain>
    </source>
</reference>
<name>A0A2A6CIH7_PRIPA</name>
<dbReference type="EnsemblMetazoa" id="PPA37999.1">
    <property type="protein sequence ID" value="PPA37999.1"/>
    <property type="gene ID" value="WBGene00276368"/>
</dbReference>
<protein>
    <submittedName>
        <fullName evidence="3">Uncharacterized protein</fullName>
    </submittedName>
</protein>
<keyword evidence="2" id="KW-0472">Membrane</keyword>
<keyword evidence="2" id="KW-1133">Transmembrane helix</keyword>